<comment type="caution">
    <text evidence="1">The sequence shown here is derived from an EMBL/GenBank/DDBJ whole genome shotgun (WGS) entry which is preliminary data.</text>
</comment>
<evidence type="ECO:0000313" key="1">
    <source>
        <dbReference type="EMBL" id="PAE90575.1"/>
    </source>
</evidence>
<accession>A0A268P5J2</accession>
<dbReference type="EMBL" id="NPCC01000004">
    <property type="protein sequence ID" value="PAE90575.1"/>
    <property type="molecule type" value="Genomic_DNA"/>
</dbReference>
<organism evidence="1 2">
    <name type="scientific">Shouchella clausii</name>
    <name type="common">Alkalihalobacillus clausii</name>
    <dbReference type="NCBI Taxonomy" id="79880"/>
    <lineage>
        <taxon>Bacteria</taxon>
        <taxon>Bacillati</taxon>
        <taxon>Bacillota</taxon>
        <taxon>Bacilli</taxon>
        <taxon>Bacillales</taxon>
        <taxon>Bacillaceae</taxon>
        <taxon>Shouchella</taxon>
    </lineage>
</organism>
<dbReference type="AlphaFoldDB" id="A0A268P5J2"/>
<protein>
    <submittedName>
        <fullName evidence="1">Uncharacterized protein</fullName>
    </submittedName>
</protein>
<dbReference type="RefSeq" id="WP_035204047.1">
    <property type="nucleotide sequence ID" value="NZ_BOQQ01000005.1"/>
</dbReference>
<proteinExistence type="predicted"/>
<dbReference type="Proteomes" id="UP000216207">
    <property type="component" value="Unassembled WGS sequence"/>
</dbReference>
<reference evidence="1 2" key="1">
    <citation type="submission" date="2017-07" db="EMBL/GenBank/DDBJ databases">
        <title>Isolation and whole genome analysis of endospore-forming bacteria from heroin.</title>
        <authorList>
            <person name="Kalinowski J."/>
            <person name="Ahrens B."/>
            <person name="Al-Dilaimi A."/>
            <person name="Winkler A."/>
            <person name="Wibberg D."/>
            <person name="Schleenbecker U."/>
            <person name="Ruckert C."/>
            <person name="Wolfel R."/>
            <person name="Grass G."/>
        </authorList>
    </citation>
    <scope>NUCLEOTIDE SEQUENCE [LARGE SCALE GENOMIC DNA]</scope>
    <source>
        <strain evidence="1 2">7539</strain>
    </source>
</reference>
<name>A0A268P5J2_SHOCL</name>
<evidence type="ECO:0000313" key="2">
    <source>
        <dbReference type="Proteomes" id="UP000216207"/>
    </source>
</evidence>
<sequence length="97" mass="10871">MRRYRWLFGVAASILIIALGFMIQVEYGPSDSERVIVDYSKNAYSSPACFDQAGFTNNIGESTYGEVANDSTYVPESSCTAVEFATKRGPLWFAWFM</sequence>
<gene>
    <name evidence="1" type="ORF">CHH72_01430</name>
</gene>